<dbReference type="AlphaFoldDB" id="A0A1A9ZTC4"/>
<dbReference type="STRING" id="7398.A0A1A9ZTC4"/>
<evidence type="ECO:0000313" key="3">
    <source>
        <dbReference type="Proteomes" id="UP000092445"/>
    </source>
</evidence>
<sequence>MLYLIQRGKVRSQVVNVPEGLPEILTDITREVLRCQPTPECMFAKSIIDRALVKVDEIIGDLCICDIPKEKSEQMSLAMEECFKRFLAKRRCEKDRQSEVLKFNELDVLDELTRKCKFSEDEVQKSRRAIEEAYTKFMDFYLVGNTDEDATEALYQHFRARELQRQVEKQQKEAAVKIQPPNFDIYSPDDQTIIKYDLAARKIQKFFKDRFSRTYERLTKPDDMCADVSKISMMGLSIAKPVSSVMPITSSVKLEARSAKEEEQPAQTEHVAVPEEPKELAASDANMKDFFEEQKLSQMQVETITPTELTEIEEESAHDDEIGE</sequence>
<feature type="region of interest" description="Disordered" evidence="1">
    <location>
        <begin position="259"/>
        <end position="279"/>
    </location>
</feature>
<organism evidence="2 3">
    <name type="scientific">Glossina pallidipes</name>
    <name type="common">Tsetse fly</name>
    <dbReference type="NCBI Taxonomy" id="7398"/>
    <lineage>
        <taxon>Eukaryota</taxon>
        <taxon>Metazoa</taxon>
        <taxon>Ecdysozoa</taxon>
        <taxon>Arthropoda</taxon>
        <taxon>Hexapoda</taxon>
        <taxon>Insecta</taxon>
        <taxon>Pterygota</taxon>
        <taxon>Neoptera</taxon>
        <taxon>Endopterygota</taxon>
        <taxon>Diptera</taxon>
        <taxon>Brachycera</taxon>
        <taxon>Muscomorpha</taxon>
        <taxon>Hippoboscoidea</taxon>
        <taxon>Glossinidae</taxon>
        <taxon>Glossina</taxon>
    </lineage>
</organism>
<proteinExistence type="predicted"/>
<name>A0A1A9ZTC4_GLOPL</name>
<reference evidence="2" key="2">
    <citation type="submission" date="2020-05" db="UniProtKB">
        <authorList>
            <consortium name="EnsemblMetazoa"/>
        </authorList>
    </citation>
    <scope>IDENTIFICATION</scope>
    <source>
        <strain evidence="2">IAEA</strain>
    </source>
</reference>
<feature type="region of interest" description="Disordered" evidence="1">
    <location>
        <begin position="294"/>
        <end position="324"/>
    </location>
</feature>
<dbReference type="VEuPathDB" id="VectorBase:GPAI024271"/>
<accession>A0A1A9ZTC4</accession>
<evidence type="ECO:0000313" key="2">
    <source>
        <dbReference type="EnsemblMetazoa" id="GPAI024271-PA"/>
    </source>
</evidence>
<dbReference type="SUPFAM" id="SSF47391">
    <property type="entry name" value="Dimerization-anchoring domain of cAMP-dependent PK regulatory subunit"/>
    <property type="match status" value="1"/>
</dbReference>
<evidence type="ECO:0000256" key="1">
    <source>
        <dbReference type="SAM" id="MobiDB-lite"/>
    </source>
</evidence>
<dbReference type="Gene3D" id="1.20.890.10">
    <property type="entry name" value="cAMP-dependent protein kinase regulatory subunit, dimerization-anchoring domain"/>
    <property type="match status" value="1"/>
</dbReference>
<keyword evidence="3" id="KW-1185">Reference proteome</keyword>
<protein>
    <submittedName>
        <fullName evidence="2">Uncharacterized protein</fullName>
    </submittedName>
</protein>
<dbReference type="EnsemblMetazoa" id="GPAI024271-RA">
    <property type="protein sequence ID" value="GPAI024271-PA"/>
    <property type="gene ID" value="GPAI024271"/>
</dbReference>
<dbReference type="Proteomes" id="UP000092445">
    <property type="component" value="Unassembled WGS sequence"/>
</dbReference>
<feature type="compositionally biased region" description="Acidic residues" evidence="1">
    <location>
        <begin position="310"/>
        <end position="324"/>
    </location>
</feature>
<reference evidence="3" key="1">
    <citation type="submission" date="2014-03" db="EMBL/GenBank/DDBJ databases">
        <authorList>
            <person name="Aksoy S."/>
            <person name="Warren W."/>
            <person name="Wilson R.K."/>
        </authorList>
    </citation>
    <scope>NUCLEOTIDE SEQUENCE [LARGE SCALE GENOMIC DNA]</scope>
    <source>
        <strain evidence="3">IAEA</strain>
    </source>
</reference>